<dbReference type="GeneID" id="70238289"/>
<evidence type="ECO:0000256" key="1">
    <source>
        <dbReference type="SAM" id="MobiDB-lite"/>
    </source>
</evidence>
<dbReference type="RefSeq" id="XP_046058591.1">
    <property type="nucleotide sequence ID" value="XM_046207601.1"/>
</dbReference>
<feature type="compositionally biased region" description="Low complexity" evidence="1">
    <location>
        <begin position="389"/>
        <end position="398"/>
    </location>
</feature>
<feature type="compositionally biased region" description="Basic residues" evidence="1">
    <location>
        <begin position="457"/>
        <end position="466"/>
    </location>
</feature>
<reference evidence="2" key="1">
    <citation type="journal article" date="2021" name="Open Biol.">
        <title>Shared evolutionary footprints suggest mitochondrial oxidative damage underlies multiple complex I losses in fungi.</title>
        <authorList>
            <person name="Schikora-Tamarit M.A."/>
            <person name="Marcet-Houben M."/>
            <person name="Nosek J."/>
            <person name="Gabaldon T."/>
        </authorList>
    </citation>
    <scope>NUCLEOTIDE SEQUENCE</scope>
    <source>
        <strain evidence="2">CBS6075</strain>
    </source>
</reference>
<dbReference type="AlphaFoldDB" id="A0A9P8NWB0"/>
<proteinExistence type="predicted"/>
<evidence type="ECO:0000313" key="2">
    <source>
        <dbReference type="EMBL" id="KAH3661478.1"/>
    </source>
</evidence>
<gene>
    <name evidence="2" type="ORF">OGAPHI_006325</name>
</gene>
<dbReference type="EMBL" id="JAEUBE010000439">
    <property type="protein sequence ID" value="KAH3661478.1"/>
    <property type="molecule type" value="Genomic_DNA"/>
</dbReference>
<feature type="compositionally biased region" description="Basic and acidic residues" evidence="1">
    <location>
        <begin position="373"/>
        <end position="386"/>
    </location>
</feature>
<evidence type="ECO:0000313" key="3">
    <source>
        <dbReference type="Proteomes" id="UP000769157"/>
    </source>
</evidence>
<reference evidence="2" key="2">
    <citation type="submission" date="2021-01" db="EMBL/GenBank/DDBJ databases">
        <authorList>
            <person name="Schikora-Tamarit M.A."/>
        </authorList>
    </citation>
    <scope>NUCLEOTIDE SEQUENCE</scope>
    <source>
        <strain evidence="2">CBS6075</strain>
    </source>
</reference>
<sequence>MIPDPFGGISQSLWPNTETQMGSTNWDSWDARSSNVMTWPRDWSSATMSRATSPLISASDTFPLPHRSTASHQPAIIPGTWIANTESSLSRSVALIWSGWFSLSQSRLNAAADLPAALIPNTLLAVLSNRWDGKSQNSSCSDRTVLLTVVPGVDNGVSGGGADWVRALGGDTSKVDRRGLGSRQFLGQSIVEGVVVDGSGNGVTDGATNGREQRHQRKHHRNTFLVGSSHNGHLLANNKHSSGKGNEDLTHDDVTDVRGVLTTEVDQQTTSQDLQWKSKEQTSVLEVLGDTHVKTKDWRPETRTNIENLQHVTGVSDTQVVNDKNEVVVVQIPAVETDVVDGSQNTSSNDGRISEQLVFDEVNLGSPFLPSSKDWEQAATNDDHGNELSGVVSGSSVSLQREWKQEQNEGSHEDESTNDIKLVEVVLDGLPVSSARVAWFDHTELDSLDVVVFEHTSKRKKDKRHHNGENTETPSPSSCFQDGFCSERTSESGTDEWGTGESESESPVSKTAGISDENVEDEVDGIQVDTNEDNESLGTSPDVEHFTNWKLQNTTNDSCQNVSSTNGRGSNETGISVRHHGSSDGLLQSKHEVTHPNPGVGGVDSPFRPDHQSTFNGLDTLWSVGANLANGIVKSSLLAFWVGDDHLLLLRSNNGRRNVV</sequence>
<feature type="region of interest" description="Disordered" evidence="1">
    <location>
        <begin position="552"/>
        <end position="611"/>
    </location>
</feature>
<feature type="region of interest" description="Disordered" evidence="1">
    <location>
        <begin position="457"/>
        <end position="521"/>
    </location>
</feature>
<feature type="region of interest" description="Disordered" evidence="1">
    <location>
        <begin position="370"/>
        <end position="417"/>
    </location>
</feature>
<dbReference type="OrthoDB" id="5427989at2759"/>
<dbReference type="Proteomes" id="UP000769157">
    <property type="component" value="Unassembled WGS sequence"/>
</dbReference>
<protein>
    <submittedName>
        <fullName evidence="2">Uncharacterized protein</fullName>
    </submittedName>
</protein>
<accession>A0A9P8NWB0</accession>
<feature type="compositionally biased region" description="Basic and acidic residues" evidence="1">
    <location>
        <begin position="401"/>
        <end position="415"/>
    </location>
</feature>
<feature type="region of interest" description="Disordered" evidence="1">
    <location>
        <begin position="1"/>
        <end position="27"/>
    </location>
</feature>
<comment type="caution">
    <text evidence="2">The sequence shown here is derived from an EMBL/GenBank/DDBJ whole genome shotgun (WGS) entry which is preliminary data.</text>
</comment>
<feature type="compositionally biased region" description="Polar residues" evidence="1">
    <location>
        <begin position="470"/>
        <end position="480"/>
    </location>
</feature>
<name>A0A9P8NWB0_9ASCO</name>
<feature type="compositionally biased region" description="Polar residues" evidence="1">
    <location>
        <begin position="9"/>
        <end position="27"/>
    </location>
</feature>
<organism evidence="2 3">
    <name type="scientific">Ogataea philodendri</name>
    <dbReference type="NCBI Taxonomy" id="1378263"/>
    <lineage>
        <taxon>Eukaryota</taxon>
        <taxon>Fungi</taxon>
        <taxon>Dikarya</taxon>
        <taxon>Ascomycota</taxon>
        <taxon>Saccharomycotina</taxon>
        <taxon>Pichiomycetes</taxon>
        <taxon>Pichiales</taxon>
        <taxon>Pichiaceae</taxon>
        <taxon>Ogataea</taxon>
    </lineage>
</organism>
<feature type="compositionally biased region" description="Polar residues" evidence="1">
    <location>
        <begin position="552"/>
        <end position="574"/>
    </location>
</feature>
<keyword evidence="3" id="KW-1185">Reference proteome</keyword>